<dbReference type="Proteomes" id="UP001232148">
    <property type="component" value="Unassembled WGS sequence"/>
</dbReference>
<accession>A0AAD9M6W9</accession>
<protein>
    <recommendedName>
        <fullName evidence="3">Hydrophobin</fullName>
    </recommendedName>
</protein>
<evidence type="ECO:0000313" key="1">
    <source>
        <dbReference type="EMBL" id="KAK2031140.1"/>
    </source>
</evidence>
<reference evidence="1" key="1">
    <citation type="submission" date="2021-06" db="EMBL/GenBank/DDBJ databases">
        <title>Comparative genomics, transcriptomics and evolutionary studies reveal genomic signatures of adaptation to plant cell wall in hemibiotrophic fungi.</title>
        <authorList>
            <consortium name="DOE Joint Genome Institute"/>
            <person name="Baroncelli R."/>
            <person name="Diaz J.F."/>
            <person name="Benocci T."/>
            <person name="Peng M."/>
            <person name="Battaglia E."/>
            <person name="Haridas S."/>
            <person name="Andreopoulos W."/>
            <person name="Labutti K."/>
            <person name="Pangilinan J."/>
            <person name="Floch G.L."/>
            <person name="Makela M.R."/>
            <person name="Henrissat B."/>
            <person name="Grigoriev I.V."/>
            <person name="Crouch J.A."/>
            <person name="De Vries R.P."/>
            <person name="Sukno S.A."/>
            <person name="Thon M.R."/>
        </authorList>
    </citation>
    <scope>NUCLEOTIDE SEQUENCE</scope>
    <source>
        <strain evidence="1">MAFF235873</strain>
    </source>
</reference>
<keyword evidence="2" id="KW-1185">Reference proteome</keyword>
<proteinExistence type="predicted"/>
<evidence type="ECO:0008006" key="3">
    <source>
        <dbReference type="Google" id="ProtNLM"/>
    </source>
</evidence>
<dbReference type="EMBL" id="MU842843">
    <property type="protein sequence ID" value="KAK2031140.1"/>
    <property type="molecule type" value="Genomic_DNA"/>
</dbReference>
<organism evidence="1 2">
    <name type="scientific">Colletotrichum zoysiae</name>
    <dbReference type="NCBI Taxonomy" id="1216348"/>
    <lineage>
        <taxon>Eukaryota</taxon>
        <taxon>Fungi</taxon>
        <taxon>Dikarya</taxon>
        <taxon>Ascomycota</taxon>
        <taxon>Pezizomycotina</taxon>
        <taxon>Sordariomycetes</taxon>
        <taxon>Hypocreomycetidae</taxon>
        <taxon>Glomerellales</taxon>
        <taxon>Glomerellaceae</taxon>
        <taxon>Colletotrichum</taxon>
        <taxon>Colletotrichum graminicola species complex</taxon>
    </lineage>
</organism>
<sequence length="179" mass="19129">MLSAPASHAPSWGYTCLGSNLRHFRRSRNLETLVVFGTVTFGANTDPSAAKPSTPAQQQVTVICDGLGAAEDPCDTLNAPDAGNGACCVPVSQSQQFEDLCNAQVGMEFLKLTDGLTVKSSHPCFIAEKQINNLKIAFAFPAQLQLHPSIDSPTVSCLRSIGLPYSQLFKTFHTSPNTD</sequence>
<evidence type="ECO:0000313" key="2">
    <source>
        <dbReference type="Proteomes" id="UP001232148"/>
    </source>
</evidence>
<dbReference type="AlphaFoldDB" id="A0AAD9M6W9"/>
<name>A0AAD9M6W9_9PEZI</name>
<gene>
    <name evidence="1" type="ORF">LX32DRAFT_650947</name>
</gene>
<comment type="caution">
    <text evidence="1">The sequence shown here is derived from an EMBL/GenBank/DDBJ whole genome shotgun (WGS) entry which is preliminary data.</text>
</comment>